<dbReference type="EMBL" id="JBEDUW010000004">
    <property type="protein sequence ID" value="KAK9935438.1"/>
    <property type="molecule type" value="Genomic_DNA"/>
</dbReference>
<dbReference type="GO" id="GO:0003729">
    <property type="term" value="F:mRNA binding"/>
    <property type="evidence" value="ECO:0007669"/>
    <property type="project" value="TreeGrafter"/>
</dbReference>
<dbReference type="InterPro" id="IPR036443">
    <property type="entry name" value="Znf_RanBP2_sf"/>
</dbReference>
<dbReference type="InterPro" id="IPR001876">
    <property type="entry name" value="Znf_RanBP2"/>
</dbReference>
<keyword evidence="8" id="KW-1185">Reference proteome</keyword>
<dbReference type="GO" id="GO:0005737">
    <property type="term" value="C:cytoplasm"/>
    <property type="evidence" value="ECO:0007669"/>
    <property type="project" value="TreeGrafter"/>
</dbReference>
<proteinExistence type="predicted"/>
<dbReference type="AlphaFoldDB" id="A0AAW1XET4"/>
<gene>
    <name evidence="7" type="ORF">M0R45_022541</name>
</gene>
<dbReference type="GO" id="GO:0008270">
    <property type="term" value="F:zinc ion binding"/>
    <property type="evidence" value="ECO:0007669"/>
    <property type="project" value="UniProtKB-KW"/>
</dbReference>
<keyword evidence="1" id="KW-0479">Metal-binding</keyword>
<dbReference type="SUPFAM" id="SSF90209">
    <property type="entry name" value="Ran binding protein zinc finger-like"/>
    <property type="match status" value="1"/>
</dbReference>
<evidence type="ECO:0000313" key="8">
    <source>
        <dbReference type="Proteomes" id="UP001457282"/>
    </source>
</evidence>
<feature type="compositionally biased region" description="Polar residues" evidence="5">
    <location>
        <begin position="56"/>
        <end position="67"/>
    </location>
</feature>
<name>A0AAW1XET4_RUBAR</name>
<dbReference type="Gene3D" id="4.10.1060.10">
    <property type="entry name" value="Zinc finger, RanBP2-type"/>
    <property type="match status" value="2"/>
</dbReference>
<evidence type="ECO:0000256" key="3">
    <source>
        <dbReference type="ARBA" id="ARBA00022833"/>
    </source>
</evidence>
<evidence type="ECO:0000313" key="7">
    <source>
        <dbReference type="EMBL" id="KAK9935438.1"/>
    </source>
</evidence>
<keyword evidence="2 4" id="KW-0863">Zinc-finger</keyword>
<keyword evidence="3" id="KW-0862">Zinc</keyword>
<evidence type="ECO:0000259" key="6">
    <source>
        <dbReference type="PROSITE" id="PS50199"/>
    </source>
</evidence>
<dbReference type="Pfam" id="PF00641">
    <property type="entry name" value="Zn_ribbon_RanBP"/>
    <property type="match status" value="2"/>
</dbReference>
<evidence type="ECO:0000256" key="2">
    <source>
        <dbReference type="ARBA" id="ARBA00022771"/>
    </source>
</evidence>
<dbReference type="SMART" id="SM00547">
    <property type="entry name" value="ZnF_RBZ"/>
    <property type="match status" value="2"/>
</dbReference>
<accession>A0AAW1XET4</accession>
<dbReference type="PROSITE" id="PS50199">
    <property type="entry name" value="ZF_RANBP2_2"/>
    <property type="match status" value="1"/>
</dbReference>
<protein>
    <recommendedName>
        <fullName evidence="6">RanBP2-type domain-containing protein</fullName>
    </recommendedName>
</protein>
<evidence type="ECO:0000256" key="1">
    <source>
        <dbReference type="ARBA" id="ARBA00022723"/>
    </source>
</evidence>
<comment type="caution">
    <text evidence="7">The sequence shown here is derived from an EMBL/GenBank/DDBJ whole genome shotgun (WGS) entry which is preliminary data.</text>
</comment>
<dbReference type="PANTHER" id="PTHR23111:SF23">
    <property type="entry name" value="RAN BP2_NZF ZINC FINGER-LIKE SUPERFAMILY PROTEIN"/>
    <property type="match status" value="1"/>
</dbReference>
<sequence length="371" mass="42083">MHKLFKTGRGILYPVLLRNPKFLTPISQFHNSGETLAPNPKLDFIVSEVKELHSSNPTNKAITQSVSDADEPSERSSLSNAEDCAVQISHPWREWVDLMECLLERGYLGGENPFRNGEVGSKESNRVRTACLNFARDRSGLLRLLSRKDVQIIAGYGCPSIDRKVVNSGKRLRAHVGIDEGDVCSSCSLRGDCERSYVKAREDEGGRTVDVMRFLLTYGLDPLADTVENKPSLNKKVKESVRRLLKEMVDYSSENLDSDLPKSSALKRVEPLPKHSVPQEKYNINVPMKQGDWLCPKCNFLNFARNVKCLRCDGLFQERLAQLREDQDHLPLKKGDWICEKCNFLNFAKKQVGVRVVQLHQFQEKHGVLKM</sequence>
<evidence type="ECO:0000256" key="5">
    <source>
        <dbReference type="SAM" id="MobiDB-lite"/>
    </source>
</evidence>
<feature type="region of interest" description="Disordered" evidence="5">
    <location>
        <begin position="56"/>
        <end position="79"/>
    </location>
</feature>
<feature type="domain" description="RanBP2-type" evidence="6">
    <location>
        <begin position="289"/>
        <end position="312"/>
    </location>
</feature>
<dbReference type="PANTHER" id="PTHR23111">
    <property type="entry name" value="ZINC FINGER PROTEIN"/>
    <property type="match status" value="1"/>
</dbReference>
<evidence type="ECO:0000256" key="4">
    <source>
        <dbReference type="PROSITE-ProRule" id="PRU00322"/>
    </source>
</evidence>
<dbReference type="PROSITE" id="PS01358">
    <property type="entry name" value="ZF_RANBP2_1"/>
    <property type="match status" value="1"/>
</dbReference>
<dbReference type="Proteomes" id="UP001457282">
    <property type="component" value="Unassembled WGS sequence"/>
</dbReference>
<organism evidence="7 8">
    <name type="scientific">Rubus argutus</name>
    <name type="common">Southern blackberry</name>
    <dbReference type="NCBI Taxonomy" id="59490"/>
    <lineage>
        <taxon>Eukaryota</taxon>
        <taxon>Viridiplantae</taxon>
        <taxon>Streptophyta</taxon>
        <taxon>Embryophyta</taxon>
        <taxon>Tracheophyta</taxon>
        <taxon>Spermatophyta</taxon>
        <taxon>Magnoliopsida</taxon>
        <taxon>eudicotyledons</taxon>
        <taxon>Gunneridae</taxon>
        <taxon>Pentapetalae</taxon>
        <taxon>rosids</taxon>
        <taxon>fabids</taxon>
        <taxon>Rosales</taxon>
        <taxon>Rosaceae</taxon>
        <taxon>Rosoideae</taxon>
        <taxon>Rosoideae incertae sedis</taxon>
        <taxon>Rubus</taxon>
    </lineage>
</organism>
<reference evidence="7 8" key="1">
    <citation type="journal article" date="2023" name="G3 (Bethesda)">
        <title>A chromosome-length genome assembly and annotation of blackberry (Rubus argutus, cv. 'Hillquist').</title>
        <authorList>
            <person name="Bruna T."/>
            <person name="Aryal R."/>
            <person name="Dudchenko O."/>
            <person name="Sargent D.J."/>
            <person name="Mead D."/>
            <person name="Buti M."/>
            <person name="Cavallini A."/>
            <person name="Hytonen T."/>
            <person name="Andres J."/>
            <person name="Pham M."/>
            <person name="Weisz D."/>
            <person name="Mascagni F."/>
            <person name="Usai G."/>
            <person name="Natali L."/>
            <person name="Bassil N."/>
            <person name="Fernandez G.E."/>
            <person name="Lomsadze A."/>
            <person name="Armour M."/>
            <person name="Olukolu B."/>
            <person name="Poorten T."/>
            <person name="Britton C."/>
            <person name="Davik J."/>
            <person name="Ashrafi H."/>
            <person name="Aiden E.L."/>
            <person name="Borodovsky M."/>
            <person name="Worthington M."/>
        </authorList>
    </citation>
    <scope>NUCLEOTIDE SEQUENCE [LARGE SCALE GENOMIC DNA]</scope>
    <source>
        <strain evidence="7">PI 553951</strain>
    </source>
</reference>